<proteinExistence type="predicted"/>
<sequence>MIVKLFYLNRKQRQQFDEIEVFLKEYIYKNLMIEDLYILNYDDMDELRCSQYINLLKSSVIKYEDFNIIIKNNNSNEDVYTYFGGLSAYVYSTARMDISKERLETMFPAVAIMDRMVMLPTGIVNAFEVDKSRFSWLPKPLEAGGAVLVDYKDRESVKEGIRQIEEQLQYEISRLCVRQMIAGSIPNPDYEELSRLLKTYPDFIQSHLTKIEKKALLRVEAENEIIYLNQRAIVSLNIINQSEFPVGRVRVTVKAPSETLTGTVSEIVEIKDSCSIKFNLRPVASPYCPLEVSIETYELGEASNPLQFPVILNVKPL</sequence>
<name>S0FME2_RUMCE</name>
<comment type="caution">
    <text evidence="1">The sequence shown here is derived from an EMBL/GenBank/DDBJ whole genome shotgun (WGS) entry which is preliminary data.</text>
</comment>
<dbReference type="PATRIC" id="fig|1195236.3.peg.2918"/>
<dbReference type="AlphaFoldDB" id="S0FME2"/>
<dbReference type="Proteomes" id="UP000014155">
    <property type="component" value="Unassembled WGS sequence"/>
</dbReference>
<evidence type="ECO:0000313" key="2">
    <source>
        <dbReference type="Proteomes" id="UP000014155"/>
    </source>
</evidence>
<dbReference type="RefSeq" id="WP_004626246.1">
    <property type="nucleotide sequence ID" value="NZ_AORV01000036.1"/>
</dbReference>
<evidence type="ECO:0000313" key="1">
    <source>
        <dbReference type="EMBL" id="EMS71501.1"/>
    </source>
</evidence>
<protein>
    <submittedName>
        <fullName evidence="1">Uncharacterized protein</fullName>
    </submittedName>
</protein>
<dbReference type="EMBL" id="AORV01000036">
    <property type="protein sequence ID" value="EMS71501.1"/>
    <property type="molecule type" value="Genomic_DNA"/>
</dbReference>
<accession>S0FME2</accession>
<gene>
    <name evidence="1" type="ORF">CTER_2599</name>
</gene>
<reference evidence="1 2" key="1">
    <citation type="journal article" date="2013" name="Genome Announc.">
        <title>Draft Genome Sequence of the Cellulolytic, Mesophilic, Anaerobic Bacterium Clostridium termitidis Strain CT1112 (DSM 5398).</title>
        <authorList>
            <person name="Lal S."/>
            <person name="Ramachandran U."/>
            <person name="Zhang X."/>
            <person name="Munir R."/>
            <person name="Sparling R."/>
            <person name="Levin D.B."/>
        </authorList>
    </citation>
    <scope>NUCLEOTIDE SEQUENCE [LARGE SCALE GENOMIC DNA]</scope>
    <source>
        <strain evidence="1 2">CT1112</strain>
    </source>
</reference>
<organism evidence="1 2">
    <name type="scientific">Ruminiclostridium cellobioparum subsp. termitidis CT1112</name>
    <dbReference type="NCBI Taxonomy" id="1195236"/>
    <lineage>
        <taxon>Bacteria</taxon>
        <taxon>Bacillati</taxon>
        <taxon>Bacillota</taxon>
        <taxon>Clostridia</taxon>
        <taxon>Eubacteriales</taxon>
        <taxon>Oscillospiraceae</taxon>
        <taxon>Ruminiclostridium</taxon>
    </lineage>
</organism>
<keyword evidence="2" id="KW-1185">Reference proteome</keyword>
<dbReference type="STRING" id="1195236.CTER_2599"/>